<evidence type="ECO:0000313" key="2">
    <source>
        <dbReference type="Proteomes" id="UP001497535"/>
    </source>
</evidence>
<name>A0ACB0YWK2_MELEN</name>
<reference evidence="1" key="1">
    <citation type="submission" date="2023-11" db="EMBL/GenBank/DDBJ databases">
        <authorList>
            <person name="Poullet M."/>
        </authorList>
    </citation>
    <scope>NUCLEOTIDE SEQUENCE</scope>
    <source>
        <strain evidence="1">E1834</strain>
    </source>
</reference>
<comment type="caution">
    <text evidence="1">The sequence shown here is derived from an EMBL/GenBank/DDBJ whole genome shotgun (WGS) entry which is preliminary data.</text>
</comment>
<sequence>MGLPLYRIAIKWICYYLCAFLLILHFCPFCHFVSFCPFAILCGHDAVHIV</sequence>
<gene>
    <name evidence="1" type="ORF">MENTE1834_LOCUS17073</name>
</gene>
<dbReference type="EMBL" id="CAVMJV010000019">
    <property type="protein sequence ID" value="CAK5064565.1"/>
    <property type="molecule type" value="Genomic_DNA"/>
</dbReference>
<accession>A0ACB0YWK2</accession>
<proteinExistence type="predicted"/>
<protein>
    <submittedName>
        <fullName evidence="1">Uncharacterized protein</fullName>
    </submittedName>
</protein>
<evidence type="ECO:0000313" key="1">
    <source>
        <dbReference type="EMBL" id="CAK5064565.1"/>
    </source>
</evidence>
<dbReference type="Proteomes" id="UP001497535">
    <property type="component" value="Unassembled WGS sequence"/>
</dbReference>
<organism evidence="1 2">
    <name type="scientific">Meloidogyne enterolobii</name>
    <name type="common">Root-knot nematode worm</name>
    <name type="synonym">Meloidogyne mayaguensis</name>
    <dbReference type="NCBI Taxonomy" id="390850"/>
    <lineage>
        <taxon>Eukaryota</taxon>
        <taxon>Metazoa</taxon>
        <taxon>Ecdysozoa</taxon>
        <taxon>Nematoda</taxon>
        <taxon>Chromadorea</taxon>
        <taxon>Rhabditida</taxon>
        <taxon>Tylenchina</taxon>
        <taxon>Tylenchomorpha</taxon>
        <taxon>Tylenchoidea</taxon>
        <taxon>Meloidogynidae</taxon>
        <taxon>Meloidogyninae</taxon>
        <taxon>Meloidogyne</taxon>
    </lineage>
</organism>
<keyword evidence="2" id="KW-1185">Reference proteome</keyword>